<dbReference type="Pfam" id="PF13910">
    <property type="entry name" value="DUF4209"/>
    <property type="match status" value="1"/>
</dbReference>
<reference evidence="4 5" key="1">
    <citation type="submission" date="2016-11" db="EMBL/GenBank/DDBJ databases">
        <authorList>
            <person name="Jaros S."/>
            <person name="Januszkiewicz K."/>
            <person name="Wedrychowicz H."/>
        </authorList>
    </citation>
    <scope>NUCLEOTIDE SEQUENCE [LARGE SCALE GENOMIC DNA]</scope>
    <source>
        <strain evidence="4 5">DSM 4740</strain>
    </source>
</reference>
<dbReference type="InterPro" id="IPR055804">
    <property type="entry name" value="DUF7380"/>
</dbReference>
<evidence type="ECO:0000313" key="3">
    <source>
        <dbReference type="EMBL" id="GEN23964.1"/>
    </source>
</evidence>
<dbReference type="EMBL" id="FRCA01000007">
    <property type="protein sequence ID" value="SHM34038.1"/>
    <property type="molecule type" value="Genomic_DNA"/>
</dbReference>
<dbReference type="AlphaFoldDB" id="A0A1M7I054"/>
<keyword evidence="6" id="KW-1185">Reference proteome</keyword>
<dbReference type="EMBL" id="BJXU01000070">
    <property type="protein sequence ID" value="GEN23964.1"/>
    <property type="molecule type" value="Genomic_DNA"/>
</dbReference>
<evidence type="ECO:0000313" key="6">
    <source>
        <dbReference type="Proteomes" id="UP000321726"/>
    </source>
</evidence>
<reference evidence="3 6" key="2">
    <citation type="submission" date="2019-07" db="EMBL/GenBank/DDBJ databases">
        <title>Whole genome shotgun sequence of Halomonas cupida NBRC 102219.</title>
        <authorList>
            <person name="Hosoyama A."/>
            <person name="Uohara A."/>
            <person name="Ohji S."/>
            <person name="Ichikawa N."/>
        </authorList>
    </citation>
    <scope>NUCLEOTIDE SEQUENCE [LARGE SCALE GENOMIC DNA]</scope>
    <source>
        <strain evidence="3 6">NBRC 102219</strain>
    </source>
</reference>
<evidence type="ECO:0000313" key="4">
    <source>
        <dbReference type="EMBL" id="SHM34038.1"/>
    </source>
</evidence>
<dbReference type="STRING" id="44933.SAMN05660971_02752"/>
<protein>
    <submittedName>
        <fullName evidence="3">DUF4209 domain-containing protein</fullName>
    </submittedName>
</protein>
<name>A0A1M7I054_9GAMM</name>
<gene>
    <name evidence="3" type="ORF">HCU01_19130</name>
    <name evidence="4" type="ORF">SAMN05660971_02752</name>
</gene>
<accession>A0A1M7I054</accession>
<evidence type="ECO:0000259" key="2">
    <source>
        <dbReference type="Pfam" id="PF24098"/>
    </source>
</evidence>
<sequence>MENFLELTRDLFLECNWVYDVPPDDRYGYSSVRRCLQKYSKEMLELGKKEHSKALDLLARSASMMLAPSSINEPFKAYFQDFQAGRRSALPDDFTQEELIFFEEILNDVNEPLLKARLADLLWLLRKPKKPEHAKVAIDSYVSQPIDDETWHRDVNDCWERAARLCIQIRDFDRLSAIKSQLFSGFCSEYPRSKFMTLWIADLLDNLKIDSDFKEDIAVSLHRKAKDLLGDGDFHSARSYFELASKKYQQCDDENGWLESLIAIAECFELEADSRSSGSNMVANSFYENAIQAYRRIPTKNRATYGVEEKIISIRDKVAASGKASLDEMGIVKTQGIDISDIAKKSSELVSGKRSSVEALMYFTGLFSGPKYKELSESAKEIMQKSLFASLFGSSHMSRDGRVIAKTPAMNLGAGEDDPANQAALRRQIQQQFSIEIQLVVEGQVLPALRQLLMEHRFTKELMVAACHHSPIVPQSREQLLGYALWLGFEHEFGAAIHLLCPQTEHIVRSQLKEAGAHTSNIDRKGIENENGLSTLMEMKEALKLFGEDLTFEIKSVFTDALGFNLRNEVAHGLLDDNTSSSIHTIYAWWMILRLVIRSIVDGNPKRQ</sequence>
<dbReference type="InterPro" id="IPR025209">
    <property type="entry name" value="DUF4209"/>
</dbReference>
<evidence type="ECO:0000259" key="1">
    <source>
        <dbReference type="Pfam" id="PF13910"/>
    </source>
</evidence>
<feature type="domain" description="DUF4209" evidence="1">
    <location>
        <begin position="505"/>
        <end position="594"/>
    </location>
</feature>
<dbReference type="Proteomes" id="UP000184123">
    <property type="component" value="Unassembled WGS sequence"/>
</dbReference>
<proteinExistence type="predicted"/>
<dbReference type="OrthoDB" id="5519791at2"/>
<dbReference type="Pfam" id="PF24098">
    <property type="entry name" value="DUF7380"/>
    <property type="match status" value="1"/>
</dbReference>
<dbReference type="Proteomes" id="UP000321726">
    <property type="component" value="Unassembled WGS sequence"/>
</dbReference>
<feature type="domain" description="DUF7380" evidence="2">
    <location>
        <begin position="5"/>
        <end position="175"/>
    </location>
</feature>
<evidence type="ECO:0000313" key="5">
    <source>
        <dbReference type="Proteomes" id="UP000184123"/>
    </source>
</evidence>
<organism evidence="4 5">
    <name type="scientific">Halomonas cupida</name>
    <dbReference type="NCBI Taxonomy" id="44933"/>
    <lineage>
        <taxon>Bacteria</taxon>
        <taxon>Pseudomonadati</taxon>
        <taxon>Pseudomonadota</taxon>
        <taxon>Gammaproteobacteria</taxon>
        <taxon>Oceanospirillales</taxon>
        <taxon>Halomonadaceae</taxon>
        <taxon>Halomonas</taxon>
    </lineage>
</organism>